<keyword evidence="2" id="KW-1185">Reference proteome</keyword>
<dbReference type="Proteomes" id="UP000291591">
    <property type="component" value="Unassembled WGS sequence"/>
</dbReference>
<proteinExistence type="predicted"/>
<protein>
    <submittedName>
        <fullName evidence="1">Uncharacterized protein</fullName>
    </submittedName>
</protein>
<dbReference type="AlphaFoldDB" id="A0A4Q7V465"/>
<dbReference type="RefSeq" id="WP_130291656.1">
    <property type="nucleotide sequence ID" value="NZ_SHKL01000001.1"/>
</dbReference>
<organism evidence="1 2">
    <name type="scientific">Pseudonocardia sediminis</name>
    <dbReference type="NCBI Taxonomy" id="1397368"/>
    <lineage>
        <taxon>Bacteria</taxon>
        <taxon>Bacillati</taxon>
        <taxon>Actinomycetota</taxon>
        <taxon>Actinomycetes</taxon>
        <taxon>Pseudonocardiales</taxon>
        <taxon>Pseudonocardiaceae</taxon>
        <taxon>Pseudonocardia</taxon>
    </lineage>
</organism>
<evidence type="ECO:0000313" key="1">
    <source>
        <dbReference type="EMBL" id="RZT87513.1"/>
    </source>
</evidence>
<reference evidence="1 2" key="1">
    <citation type="submission" date="2019-02" db="EMBL/GenBank/DDBJ databases">
        <title>Sequencing the genomes of 1000 actinobacteria strains.</title>
        <authorList>
            <person name="Klenk H.-P."/>
        </authorList>
    </citation>
    <scope>NUCLEOTIDE SEQUENCE [LARGE SCALE GENOMIC DNA]</scope>
    <source>
        <strain evidence="1 2">DSM 45779</strain>
    </source>
</reference>
<gene>
    <name evidence="1" type="ORF">EV383_4438</name>
</gene>
<evidence type="ECO:0000313" key="2">
    <source>
        <dbReference type="Proteomes" id="UP000291591"/>
    </source>
</evidence>
<sequence>MNDKHTLPTLTDTEAAKYAKIARQIKRTVRVWTDSRGMTATSFQQTPSNAHLAFHRDGTVTEHQYESQAEVARNAKAALAAQIDAHKAQA</sequence>
<accession>A0A4Q7V465</accession>
<dbReference type="EMBL" id="SHKL01000001">
    <property type="protein sequence ID" value="RZT87513.1"/>
    <property type="molecule type" value="Genomic_DNA"/>
</dbReference>
<name>A0A4Q7V465_PSEST</name>
<comment type="caution">
    <text evidence="1">The sequence shown here is derived from an EMBL/GenBank/DDBJ whole genome shotgun (WGS) entry which is preliminary data.</text>
</comment>